<feature type="transmembrane region" description="Helical" evidence="1">
    <location>
        <begin position="6"/>
        <end position="24"/>
    </location>
</feature>
<feature type="transmembrane region" description="Helical" evidence="1">
    <location>
        <begin position="79"/>
        <end position="98"/>
    </location>
</feature>
<dbReference type="Proteomes" id="UP000297496">
    <property type="component" value="Unassembled WGS sequence"/>
</dbReference>
<dbReference type="EMBL" id="SRRO01000001">
    <property type="protein sequence ID" value="TGN64723.1"/>
    <property type="molecule type" value="Genomic_DNA"/>
</dbReference>
<keyword evidence="1" id="KW-0472">Membrane</keyword>
<reference evidence="2 3" key="1">
    <citation type="submission" date="2019-04" db="EMBL/GenBank/DDBJ databases">
        <title>Three New Species of Nocardioides, Nocardioides euryhalodurans sp. nov., Nocardioides seonyuensis sp. nov. and Nocardioides eburneoflavus sp. nov. Isolated from Soil.</title>
        <authorList>
            <person name="Roh S.G."/>
            <person name="Lee C."/>
            <person name="Kim M.-K."/>
            <person name="Kim S.B."/>
        </authorList>
    </citation>
    <scope>NUCLEOTIDE SEQUENCE [LARGE SCALE GENOMIC DNA]</scope>
    <source>
        <strain evidence="2 3">MMS17-SY213</strain>
    </source>
</reference>
<feature type="transmembrane region" description="Helical" evidence="1">
    <location>
        <begin position="207"/>
        <end position="227"/>
    </location>
</feature>
<accession>A0A4Z1CK09</accession>
<evidence type="ECO:0000313" key="3">
    <source>
        <dbReference type="Proteomes" id="UP000297496"/>
    </source>
</evidence>
<keyword evidence="1" id="KW-1133">Transmembrane helix</keyword>
<feature type="transmembrane region" description="Helical" evidence="1">
    <location>
        <begin position="36"/>
        <end position="59"/>
    </location>
</feature>
<keyword evidence="3" id="KW-1185">Reference proteome</keyword>
<protein>
    <submittedName>
        <fullName evidence="2">Transporter</fullName>
    </submittedName>
</protein>
<dbReference type="RefSeq" id="WP_135839231.1">
    <property type="nucleotide sequence ID" value="NZ_SRRO01000001.1"/>
</dbReference>
<keyword evidence="1" id="KW-0812">Transmembrane</keyword>
<organism evidence="2 3">
    <name type="scientific">Nocardioides eburneiflavus</name>
    <dbReference type="NCBI Taxonomy" id="2518372"/>
    <lineage>
        <taxon>Bacteria</taxon>
        <taxon>Bacillati</taxon>
        <taxon>Actinomycetota</taxon>
        <taxon>Actinomycetes</taxon>
        <taxon>Propionibacteriales</taxon>
        <taxon>Nocardioidaceae</taxon>
        <taxon>Nocardioides</taxon>
    </lineage>
</organism>
<proteinExistence type="predicted"/>
<sequence length="252" mass="28000">MKEDVYGLTFLVADLFMIVCGYWAGWRFIKHHRNYLLGIEWFVVATSGTNFLIWALRFADDPEGGEASGQYAFAFFLDAFSRSIGITLLLVVGLMAVTHRYKASFAVEIGIFALAIGCGLFLAQPTYRAHMDDNGEFLLHPGPATFYIVVNLLTLAFLLYFVKRLWQIGATRVALATLAVSLAATVIALTYDFFPLPASVDPLEDRALFYTFALTVWGLQMLTYLFAYRALDAHNVASGLAPAHDDLKAVRA</sequence>
<gene>
    <name evidence="2" type="ORF">EXE59_12725</name>
</gene>
<comment type="caution">
    <text evidence="2">The sequence shown here is derived from an EMBL/GenBank/DDBJ whole genome shotgun (WGS) entry which is preliminary data.</text>
</comment>
<dbReference type="AlphaFoldDB" id="A0A4Z1CK09"/>
<feature type="transmembrane region" description="Helical" evidence="1">
    <location>
        <begin position="105"/>
        <end position="124"/>
    </location>
</feature>
<dbReference type="OrthoDB" id="6711110at2"/>
<evidence type="ECO:0000313" key="2">
    <source>
        <dbReference type="EMBL" id="TGN64723.1"/>
    </source>
</evidence>
<name>A0A4Z1CK09_9ACTN</name>
<evidence type="ECO:0000256" key="1">
    <source>
        <dbReference type="SAM" id="Phobius"/>
    </source>
</evidence>
<feature type="transmembrane region" description="Helical" evidence="1">
    <location>
        <begin position="144"/>
        <end position="162"/>
    </location>
</feature>
<feature type="transmembrane region" description="Helical" evidence="1">
    <location>
        <begin position="174"/>
        <end position="195"/>
    </location>
</feature>